<evidence type="ECO:0008006" key="5">
    <source>
        <dbReference type="Google" id="ProtNLM"/>
    </source>
</evidence>
<dbReference type="EMBL" id="JABSTR010000004">
    <property type="protein sequence ID" value="KAH9367963.1"/>
    <property type="molecule type" value="Genomic_DNA"/>
</dbReference>
<comment type="caution">
    <text evidence="3">The sequence shown here is derived from an EMBL/GenBank/DDBJ whole genome shotgun (WGS) entry which is preliminary data.</text>
</comment>
<protein>
    <recommendedName>
        <fullName evidence="5">Ionotropic receptor</fullName>
    </recommendedName>
</protein>
<feature type="transmembrane region" description="Helical" evidence="2">
    <location>
        <begin position="511"/>
        <end position="534"/>
    </location>
</feature>
<feature type="transmembrane region" description="Helical" evidence="2">
    <location>
        <begin position="290"/>
        <end position="308"/>
    </location>
</feature>
<feature type="region of interest" description="Disordered" evidence="1">
    <location>
        <begin position="117"/>
        <end position="142"/>
    </location>
</feature>
<evidence type="ECO:0000313" key="4">
    <source>
        <dbReference type="Proteomes" id="UP000821853"/>
    </source>
</evidence>
<dbReference type="VEuPathDB" id="VectorBase:HLOH_058089"/>
<keyword evidence="2" id="KW-0472">Membrane</keyword>
<proteinExistence type="predicted"/>
<keyword evidence="2" id="KW-0812">Transmembrane</keyword>
<feature type="transmembrane region" description="Helical" evidence="2">
    <location>
        <begin position="262"/>
        <end position="281"/>
    </location>
</feature>
<dbReference type="AlphaFoldDB" id="A0A9J6FYL6"/>
<evidence type="ECO:0000256" key="2">
    <source>
        <dbReference type="SAM" id="Phobius"/>
    </source>
</evidence>
<dbReference type="Proteomes" id="UP000821853">
    <property type="component" value="Chromosome 2"/>
</dbReference>
<keyword evidence="2" id="KW-1133">Transmembrane helix</keyword>
<reference evidence="3 4" key="1">
    <citation type="journal article" date="2020" name="Cell">
        <title>Large-Scale Comparative Analyses of Tick Genomes Elucidate Their Genetic Diversity and Vector Capacities.</title>
        <authorList>
            <consortium name="Tick Genome and Microbiome Consortium (TIGMIC)"/>
            <person name="Jia N."/>
            <person name="Wang J."/>
            <person name="Shi W."/>
            <person name="Du L."/>
            <person name="Sun Y."/>
            <person name="Zhan W."/>
            <person name="Jiang J.F."/>
            <person name="Wang Q."/>
            <person name="Zhang B."/>
            <person name="Ji P."/>
            <person name="Bell-Sakyi L."/>
            <person name="Cui X.M."/>
            <person name="Yuan T.T."/>
            <person name="Jiang B.G."/>
            <person name="Yang W.F."/>
            <person name="Lam T.T."/>
            <person name="Chang Q.C."/>
            <person name="Ding S.J."/>
            <person name="Wang X.J."/>
            <person name="Zhu J.G."/>
            <person name="Ruan X.D."/>
            <person name="Zhao L."/>
            <person name="Wei J.T."/>
            <person name="Ye R.Z."/>
            <person name="Que T.C."/>
            <person name="Du C.H."/>
            <person name="Zhou Y.H."/>
            <person name="Cheng J.X."/>
            <person name="Dai P.F."/>
            <person name="Guo W.B."/>
            <person name="Han X.H."/>
            <person name="Huang E.J."/>
            <person name="Li L.F."/>
            <person name="Wei W."/>
            <person name="Gao Y.C."/>
            <person name="Liu J.Z."/>
            <person name="Shao H.Z."/>
            <person name="Wang X."/>
            <person name="Wang C.C."/>
            <person name="Yang T.C."/>
            <person name="Huo Q.B."/>
            <person name="Li W."/>
            <person name="Chen H.Y."/>
            <person name="Chen S.E."/>
            <person name="Zhou L.G."/>
            <person name="Ni X.B."/>
            <person name="Tian J.H."/>
            <person name="Sheng Y."/>
            <person name="Liu T."/>
            <person name="Pan Y.S."/>
            <person name="Xia L.Y."/>
            <person name="Li J."/>
            <person name="Zhao F."/>
            <person name="Cao W.C."/>
        </authorList>
    </citation>
    <scope>NUCLEOTIDE SEQUENCE [LARGE SCALE GENOMIC DNA]</scope>
    <source>
        <strain evidence="3">HaeL-2018</strain>
    </source>
</reference>
<keyword evidence="4" id="KW-1185">Reference proteome</keyword>
<name>A0A9J6FYL6_HAELO</name>
<evidence type="ECO:0000313" key="3">
    <source>
        <dbReference type="EMBL" id="KAH9367963.1"/>
    </source>
</evidence>
<accession>A0A9J6FYL6</accession>
<sequence>MTAAPGINLALVSFKKHWDQVDNIWTRRMPQPVTTWTFQRGGLWNFIYENNVIERQTMAIVPSLEIKPHQFVKAVQEKRIFHNFVQWVIINSTAVCSAQPKECIRALGTCFTEKDFGSQGHEHTPSTSVLPRQDSGPHFDKSDVIKSKRSARSSREITVACLLPAYYKDFDFCNMPRFKDLLALLKMKNVSIQYKYYSNFALIYEDLYCQVTDVLMSNMGLNTKTVAAFTYSDVNFSYDTFYVRRKKGRIMHVSDIVAKCSWVLAAVTIVLVSNIGVLLLSGSKMSLKEVITLLTFLWASLLGTPMPIPRYESRRRGLNVSHVFWILGAMPLSIWFCGELTSSLAMNIPPDSLDTLEELEAALDKGSVAPCVAEEAATSRVLTDEAEHDNPLAGKLRAAFRMRKEALLVKDQKSCLLCATKTDRVCFSSRISPQKVAMVSPDLMEFRERYMLRLAIMAVRKRFPLRDAFRDFLLRLQEGDLQCKVKGSCMVAQFGEESIPEVPALGLERFFAMYALFLSGSACVLLLNLCWILYPSVPFGFVLRMFAQARRVPVWIICGLHRPNTIKTSRNTCLVAGIHEALNLNQFHLL</sequence>
<gene>
    <name evidence="3" type="ORF">HPB48_017460</name>
</gene>
<organism evidence="3 4">
    <name type="scientific">Haemaphysalis longicornis</name>
    <name type="common">Bush tick</name>
    <dbReference type="NCBI Taxonomy" id="44386"/>
    <lineage>
        <taxon>Eukaryota</taxon>
        <taxon>Metazoa</taxon>
        <taxon>Ecdysozoa</taxon>
        <taxon>Arthropoda</taxon>
        <taxon>Chelicerata</taxon>
        <taxon>Arachnida</taxon>
        <taxon>Acari</taxon>
        <taxon>Parasitiformes</taxon>
        <taxon>Ixodida</taxon>
        <taxon>Ixodoidea</taxon>
        <taxon>Ixodidae</taxon>
        <taxon>Haemaphysalinae</taxon>
        <taxon>Haemaphysalis</taxon>
    </lineage>
</organism>
<feature type="transmembrane region" description="Helical" evidence="2">
    <location>
        <begin position="320"/>
        <end position="338"/>
    </location>
</feature>
<evidence type="ECO:0000256" key="1">
    <source>
        <dbReference type="SAM" id="MobiDB-lite"/>
    </source>
</evidence>